<dbReference type="RefSeq" id="WP_278228921.1">
    <property type="nucleotide sequence ID" value="NZ_JAOWLY010000005.1"/>
</dbReference>
<dbReference type="CDD" id="cd00093">
    <property type="entry name" value="HTH_XRE"/>
    <property type="match status" value="1"/>
</dbReference>
<reference evidence="2" key="1">
    <citation type="submission" date="2022-10" db="EMBL/GenBank/DDBJ databases">
        <authorList>
            <person name="Turner M.S."/>
            <person name="Huang W."/>
        </authorList>
    </citation>
    <scope>NUCLEOTIDE SEQUENCE</scope>
    <source>
        <strain evidence="2">3</strain>
    </source>
</reference>
<proteinExistence type="predicted"/>
<dbReference type="InterPro" id="IPR010982">
    <property type="entry name" value="Lambda_DNA-bd_dom_sf"/>
</dbReference>
<evidence type="ECO:0000313" key="2">
    <source>
        <dbReference type="EMBL" id="MDG4983872.1"/>
    </source>
</evidence>
<comment type="caution">
    <text evidence="2">The sequence shown here is derived from an EMBL/GenBank/DDBJ whole genome shotgun (WGS) entry which is preliminary data.</text>
</comment>
<dbReference type="EMBL" id="JAOWLY010000005">
    <property type="protein sequence ID" value="MDG4983872.1"/>
    <property type="molecule type" value="Genomic_DNA"/>
</dbReference>
<name>A0A9X4S520_9LACT</name>
<gene>
    <name evidence="2" type="ORF">OGZ51_06915</name>
</gene>
<dbReference type="SMART" id="SM00530">
    <property type="entry name" value="HTH_XRE"/>
    <property type="match status" value="1"/>
</dbReference>
<dbReference type="Gene3D" id="1.10.260.40">
    <property type="entry name" value="lambda repressor-like DNA-binding domains"/>
    <property type="match status" value="1"/>
</dbReference>
<dbReference type="Proteomes" id="UP001152614">
    <property type="component" value="Unassembled WGS sequence"/>
</dbReference>
<evidence type="ECO:0000313" key="3">
    <source>
        <dbReference type="Proteomes" id="UP001152614"/>
    </source>
</evidence>
<sequence>MIEETIFYSRLKQEIKKSRKSTNQIERELGYSRNSLHNYKNGTEPSGTRLIEIAEYFHVSPKFLIGKTDISSENSPIILFDQLDDVQKFEMLKLCHNWSENMIKKAQLPNK</sequence>
<dbReference type="Pfam" id="PF12844">
    <property type="entry name" value="HTH_19"/>
    <property type="match status" value="1"/>
</dbReference>
<dbReference type="SUPFAM" id="SSF47413">
    <property type="entry name" value="lambda repressor-like DNA-binding domains"/>
    <property type="match status" value="1"/>
</dbReference>
<dbReference type="InterPro" id="IPR001387">
    <property type="entry name" value="Cro/C1-type_HTH"/>
</dbReference>
<accession>A0A9X4S520</accession>
<protein>
    <submittedName>
        <fullName evidence="2">Helix-turn-helix domain-containing protein</fullName>
    </submittedName>
</protein>
<dbReference type="GO" id="GO:0003677">
    <property type="term" value="F:DNA binding"/>
    <property type="evidence" value="ECO:0007669"/>
    <property type="project" value="InterPro"/>
</dbReference>
<evidence type="ECO:0000259" key="1">
    <source>
        <dbReference type="PROSITE" id="PS50943"/>
    </source>
</evidence>
<dbReference type="PROSITE" id="PS50943">
    <property type="entry name" value="HTH_CROC1"/>
    <property type="match status" value="1"/>
</dbReference>
<reference evidence="2" key="2">
    <citation type="journal article" date="2023" name="Food Microbiol.">
        <title>Evaluation of the fermentation potential of lactic acid bacteria isolated from herbs, fruits and vegetables as starter cultures in nut-based milk alternatives.</title>
        <authorList>
            <person name="Huang W."/>
            <person name="Dong A."/>
            <person name="Pham H.T."/>
            <person name="Zhou C."/>
            <person name="Huo Z."/>
            <person name="Watjen A.P."/>
            <person name="Prakash S."/>
            <person name="Bang-Berthelsen C.H."/>
            <person name="Turner M.S."/>
        </authorList>
    </citation>
    <scope>NUCLEOTIDE SEQUENCE</scope>
    <source>
        <strain evidence="2">3</strain>
    </source>
</reference>
<feature type="domain" description="HTH cro/C1-type" evidence="1">
    <location>
        <begin position="11"/>
        <end position="64"/>
    </location>
</feature>
<dbReference type="AlphaFoldDB" id="A0A9X4S520"/>
<organism evidence="2 3">
    <name type="scientific">Lactococcus lactis</name>
    <dbReference type="NCBI Taxonomy" id="1358"/>
    <lineage>
        <taxon>Bacteria</taxon>
        <taxon>Bacillati</taxon>
        <taxon>Bacillota</taxon>
        <taxon>Bacilli</taxon>
        <taxon>Lactobacillales</taxon>
        <taxon>Streptococcaceae</taxon>
        <taxon>Lactococcus</taxon>
    </lineage>
</organism>